<keyword evidence="3" id="KW-1185">Reference proteome</keyword>
<proteinExistence type="predicted"/>
<evidence type="ECO:0000313" key="3">
    <source>
        <dbReference type="Proteomes" id="UP000221250"/>
    </source>
</evidence>
<dbReference type="EMBL" id="KY448244">
    <property type="protein sequence ID" value="AQT28803.1"/>
    <property type="molecule type" value="Genomic_DNA"/>
</dbReference>
<dbReference type="InterPro" id="IPR025475">
    <property type="entry name" value="DUF4326"/>
</dbReference>
<evidence type="ECO:0000313" key="2">
    <source>
        <dbReference type="EMBL" id="AQT28803.1"/>
    </source>
</evidence>
<name>A0A1S6L3P8_9CAUD</name>
<sequence>MLSSAPFTFEDRMLPMAEKTRVVSMRNGNKEYDVRIDRETRWGNRHYMRNESQQERARVIYDYGVDLWTAIYAGDITLSDLDALYGKRLGCWCHPKPCHGDEIVKAVIWAHETLEKWRRIEAKYARKKTARKKTVNKQKAKQIRSVIDDLRCGRY</sequence>
<reference evidence="2 3" key="1">
    <citation type="submission" date="2017-01" db="EMBL/GenBank/DDBJ databases">
        <authorList>
            <person name="Mah S.A."/>
            <person name="Swanson W.J."/>
            <person name="Moy G.W."/>
            <person name="Vacquier V.D."/>
        </authorList>
    </citation>
    <scope>NUCLEOTIDE SEQUENCE [LARGE SCALE GENOMIC DNA]</scope>
</reference>
<accession>A0A1S6L3P8</accession>
<evidence type="ECO:0000259" key="1">
    <source>
        <dbReference type="Pfam" id="PF14216"/>
    </source>
</evidence>
<protein>
    <submittedName>
        <fullName evidence="2">DUF4326 domain-containing protein</fullName>
    </submittedName>
</protein>
<feature type="domain" description="DUF4326" evidence="1">
    <location>
        <begin position="29"/>
        <end position="104"/>
    </location>
</feature>
<dbReference type="Pfam" id="PF14216">
    <property type="entry name" value="DUF4326"/>
    <property type="match status" value="1"/>
</dbReference>
<organism evidence="2 3">
    <name type="scientific">Erwinia phage vB_EamM_Yoloswag</name>
    <dbReference type="NCBI Taxonomy" id="1958956"/>
    <lineage>
        <taxon>Viruses</taxon>
        <taxon>Duplodnaviria</taxon>
        <taxon>Heunggongvirae</taxon>
        <taxon>Uroviricota</taxon>
        <taxon>Caudoviricetes</taxon>
        <taxon>Yoloswagvirus</taxon>
        <taxon>Yoloswagvirus yoloswag</taxon>
    </lineage>
</organism>
<gene>
    <name evidence="2" type="ORF">YOLOSWAG_58</name>
</gene>
<dbReference type="Proteomes" id="UP000221250">
    <property type="component" value="Segment"/>
</dbReference>